<gene>
    <name evidence="9" type="ORF">EV138_1031</name>
</gene>
<dbReference type="Proteomes" id="UP000295151">
    <property type="component" value="Unassembled WGS sequence"/>
</dbReference>
<feature type="transmembrane region" description="Helical" evidence="7">
    <location>
        <begin position="396"/>
        <end position="417"/>
    </location>
</feature>
<feature type="transmembrane region" description="Helical" evidence="7">
    <location>
        <begin position="298"/>
        <end position="314"/>
    </location>
</feature>
<organism evidence="9 10">
    <name type="scientific">Kribbella voronezhensis</name>
    <dbReference type="NCBI Taxonomy" id="2512212"/>
    <lineage>
        <taxon>Bacteria</taxon>
        <taxon>Bacillati</taxon>
        <taxon>Actinomycetota</taxon>
        <taxon>Actinomycetes</taxon>
        <taxon>Propionibacteriales</taxon>
        <taxon>Kribbellaceae</taxon>
        <taxon>Kribbella</taxon>
    </lineage>
</organism>
<reference evidence="9 10" key="1">
    <citation type="submission" date="2019-03" db="EMBL/GenBank/DDBJ databases">
        <title>Genomic Encyclopedia of Type Strains, Phase III (KMG-III): the genomes of soil and plant-associated and newly described type strains.</title>
        <authorList>
            <person name="Whitman W."/>
        </authorList>
    </citation>
    <scope>NUCLEOTIDE SEQUENCE [LARGE SCALE GENOMIC DNA]</scope>
    <source>
        <strain evidence="9 10">VKM Ac-2575</strain>
    </source>
</reference>
<evidence type="ECO:0000256" key="4">
    <source>
        <dbReference type="ARBA" id="ARBA00022989"/>
    </source>
</evidence>
<sequence>MSTSDHPSPTPEATSGEGTTSAAEMSGEGLLDLRLLGPAAGGWLTAVILIGQRPAAGVLAGAIALLLACVLFIGFRRRPRVVTAAGVTVVVAGMAFASALQAQSLRAGPVRELASTEAAVKVRLKIDGDPAVRTSTSRRRPPYVVVRATIEEVTGRGQTTRVNTPVLVVGPARWKEVRFGQHLEAGGRLAPVESGSDVAAMLSARAAPKILDEPAWWLRAAERVRAGLRQAVSGQPEAVRGLVPALVMGDESGLPADLSDDFKVTGLTHLSAVSGTNLTLLLAFVLPLARLLGIRARGLNVVGLAMVVVFVVLARPQPSVLRAAVMGLVALAAMTGNGGRRRAVRTLSVAVFILLLLDTSLARSAGFALSALATAGIVLLGPDWRDALAKWMPVRLAEAIACPLAAQIACTPVVAWLSGQVSLIAVAANLLAGPAVSPATIIGFGTAGIALLSADLARLTGWLAGWPARWIILVAQRGANLPGAASAWPATVIGVGVLTLLCLALIIGLHRILAKPIAVVLAVVLVAVLVLRPVGSLTWPPNGWLLVACDVGQGDGLVLRVGAGVAVVVDTGPDPAAMDRCLRELQVTRVPVLVFTHFHADHVGGLAGVLRGRQVDEIEVTPYSSPAAEYRRVAELAELHRIPLRTVAFHEQRTIGPVSWTTFWPARVPAVPQPGRSSATSTDEGSPENNASIAMMVEVAGLRLFLTGDLEPESQRAVLATGVDLRADVLKVPHHGSAQQDPAFIQSTGAKLALISAGIDNDYGHPAPRTLDLLTHAGMTIARTDTQGSLAVLTTPHGLSLATSPTH</sequence>
<feature type="transmembrane region" description="Helical" evidence="7">
    <location>
        <begin position="423"/>
        <end position="444"/>
    </location>
</feature>
<feature type="transmembrane region" description="Helical" evidence="7">
    <location>
        <begin position="56"/>
        <end position="75"/>
    </location>
</feature>
<feature type="transmembrane region" description="Helical" evidence="7">
    <location>
        <begin position="367"/>
        <end position="384"/>
    </location>
</feature>
<protein>
    <submittedName>
        <fullName evidence="9">Competence protein ComEC</fullName>
    </submittedName>
</protein>
<dbReference type="RefSeq" id="WP_133977271.1">
    <property type="nucleotide sequence ID" value="NZ_SOCE01000001.1"/>
</dbReference>
<name>A0A4R7T8J4_9ACTN</name>
<dbReference type="NCBIfam" id="TIGR00360">
    <property type="entry name" value="ComEC_N-term"/>
    <property type="match status" value="1"/>
</dbReference>
<evidence type="ECO:0000313" key="9">
    <source>
        <dbReference type="EMBL" id="TDU87508.1"/>
    </source>
</evidence>
<dbReference type="Pfam" id="PF00753">
    <property type="entry name" value="Lactamase_B"/>
    <property type="match status" value="1"/>
</dbReference>
<keyword evidence="10" id="KW-1185">Reference proteome</keyword>
<dbReference type="InterPro" id="IPR036866">
    <property type="entry name" value="RibonucZ/Hydroxyglut_hydro"/>
</dbReference>
<feature type="transmembrane region" description="Helical" evidence="7">
    <location>
        <begin position="487"/>
        <end position="509"/>
    </location>
</feature>
<keyword evidence="3 7" id="KW-0812">Transmembrane</keyword>
<dbReference type="GO" id="GO:0005886">
    <property type="term" value="C:plasma membrane"/>
    <property type="evidence" value="ECO:0007669"/>
    <property type="project" value="UniProtKB-SubCell"/>
</dbReference>
<dbReference type="Gene3D" id="3.60.15.10">
    <property type="entry name" value="Ribonuclease Z/Hydroxyacylglutathione hydrolase-like"/>
    <property type="match status" value="1"/>
</dbReference>
<evidence type="ECO:0000256" key="2">
    <source>
        <dbReference type="ARBA" id="ARBA00022475"/>
    </source>
</evidence>
<dbReference type="InterPro" id="IPR001279">
    <property type="entry name" value="Metallo-B-lactamas"/>
</dbReference>
<feature type="transmembrane region" description="Helical" evidence="7">
    <location>
        <begin position="516"/>
        <end position="535"/>
    </location>
</feature>
<keyword evidence="4 7" id="KW-1133">Transmembrane helix</keyword>
<feature type="transmembrane region" description="Helical" evidence="7">
    <location>
        <begin position="267"/>
        <end position="286"/>
    </location>
</feature>
<accession>A0A4R7T8J4</accession>
<comment type="caution">
    <text evidence="9">The sequence shown here is derived from an EMBL/GenBank/DDBJ whole genome shotgun (WGS) entry which is preliminary data.</text>
</comment>
<feature type="transmembrane region" description="Helical" evidence="7">
    <location>
        <begin position="82"/>
        <end position="102"/>
    </location>
</feature>
<dbReference type="InterPro" id="IPR004477">
    <property type="entry name" value="ComEC_N"/>
</dbReference>
<dbReference type="OrthoDB" id="7177610at2"/>
<evidence type="ECO:0000256" key="1">
    <source>
        <dbReference type="ARBA" id="ARBA00004651"/>
    </source>
</evidence>
<evidence type="ECO:0000313" key="10">
    <source>
        <dbReference type="Proteomes" id="UP000295151"/>
    </source>
</evidence>
<evidence type="ECO:0000256" key="7">
    <source>
        <dbReference type="SAM" id="Phobius"/>
    </source>
</evidence>
<proteinExistence type="predicted"/>
<dbReference type="SMART" id="SM00849">
    <property type="entry name" value="Lactamase_B"/>
    <property type="match status" value="1"/>
</dbReference>
<dbReference type="InterPro" id="IPR052159">
    <property type="entry name" value="Competence_DNA_uptake"/>
</dbReference>
<feature type="domain" description="Metallo-beta-lactamase" evidence="8">
    <location>
        <begin position="553"/>
        <end position="759"/>
    </location>
</feature>
<comment type="subcellular location">
    <subcellularLocation>
        <location evidence="1">Cell membrane</location>
        <topology evidence="1">Multi-pass membrane protein</topology>
    </subcellularLocation>
</comment>
<feature type="region of interest" description="Disordered" evidence="6">
    <location>
        <begin position="1"/>
        <end position="22"/>
    </location>
</feature>
<dbReference type="EMBL" id="SOCE01000001">
    <property type="protein sequence ID" value="TDU87508.1"/>
    <property type="molecule type" value="Genomic_DNA"/>
</dbReference>
<evidence type="ECO:0000256" key="3">
    <source>
        <dbReference type="ARBA" id="ARBA00022692"/>
    </source>
</evidence>
<evidence type="ECO:0000256" key="6">
    <source>
        <dbReference type="SAM" id="MobiDB-lite"/>
    </source>
</evidence>
<dbReference type="PANTHER" id="PTHR30619:SF1">
    <property type="entry name" value="RECOMBINATION PROTEIN 2"/>
    <property type="match status" value="1"/>
</dbReference>
<feature type="transmembrane region" description="Helical" evidence="7">
    <location>
        <begin position="320"/>
        <end position="336"/>
    </location>
</feature>
<dbReference type="PANTHER" id="PTHR30619">
    <property type="entry name" value="DNA INTERNALIZATION/COMPETENCE PROTEIN COMEC/REC2"/>
    <property type="match status" value="1"/>
</dbReference>
<dbReference type="Pfam" id="PF03772">
    <property type="entry name" value="Competence"/>
    <property type="match status" value="1"/>
</dbReference>
<dbReference type="SUPFAM" id="SSF56281">
    <property type="entry name" value="Metallo-hydrolase/oxidoreductase"/>
    <property type="match status" value="1"/>
</dbReference>
<dbReference type="CDD" id="cd07731">
    <property type="entry name" value="ComA-like_MBL-fold"/>
    <property type="match status" value="1"/>
</dbReference>
<evidence type="ECO:0000256" key="5">
    <source>
        <dbReference type="ARBA" id="ARBA00023136"/>
    </source>
</evidence>
<keyword evidence="5 7" id="KW-0472">Membrane</keyword>
<dbReference type="AlphaFoldDB" id="A0A4R7T8J4"/>
<keyword evidence="2" id="KW-1003">Cell membrane</keyword>
<dbReference type="InterPro" id="IPR035681">
    <property type="entry name" value="ComA-like_MBL"/>
</dbReference>
<evidence type="ECO:0000259" key="8">
    <source>
        <dbReference type="SMART" id="SM00849"/>
    </source>
</evidence>